<organism evidence="1 2">
    <name type="scientific">Candidatus Marinarcus aquaticus</name>
    <dbReference type="NCBI Taxonomy" id="2044504"/>
    <lineage>
        <taxon>Bacteria</taxon>
        <taxon>Pseudomonadati</taxon>
        <taxon>Campylobacterota</taxon>
        <taxon>Epsilonproteobacteria</taxon>
        <taxon>Campylobacterales</taxon>
        <taxon>Arcobacteraceae</taxon>
        <taxon>Candidatus Marinarcus</taxon>
    </lineage>
</organism>
<dbReference type="InterPro" id="IPR029058">
    <property type="entry name" value="AB_hydrolase_fold"/>
</dbReference>
<comment type="caution">
    <text evidence="1">The sequence shown here is derived from an EMBL/GenBank/DDBJ whole genome shotgun (WGS) entry which is preliminary data.</text>
</comment>
<gene>
    <name evidence="1" type="ORF">CRV04_12155</name>
</gene>
<dbReference type="EMBL" id="PDKN01000011">
    <property type="protein sequence ID" value="RXJ54128.1"/>
    <property type="molecule type" value="Genomic_DNA"/>
</dbReference>
<sequence>MSYKTTYYSGFCLQNEQGLFDEYLINNDFTLAGFSYGAINAFEEALHSSKRIDVLQLFSPAFFQDKDEKFKRMQLMFFKKDAQGYCQNFLKNVVYPSSKNIEPFFRQGTYEELDELLHYVWDTKKVQTLCNKGTKIEVYVGSEDKIVDANNIKEFFTPFATVYYIKECGHIL</sequence>
<dbReference type="AlphaFoldDB" id="A0A4Q0XLT9"/>
<keyword evidence="2" id="KW-1185">Reference proteome</keyword>
<name>A0A4Q0XLT9_9BACT</name>
<dbReference type="Gene3D" id="3.40.50.1820">
    <property type="entry name" value="alpha/beta hydrolase"/>
    <property type="match status" value="1"/>
</dbReference>
<dbReference type="SUPFAM" id="SSF53474">
    <property type="entry name" value="alpha/beta-Hydrolases"/>
    <property type="match status" value="1"/>
</dbReference>
<dbReference type="NCBIfam" id="NF033854">
    <property type="entry name" value="esterase_BioV"/>
    <property type="match status" value="1"/>
</dbReference>
<evidence type="ECO:0000313" key="1">
    <source>
        <dbReference type="EMBL" id="RXJ54128.1"/>
    </source>
</evidence>
<dbReference type="Proteomes" id="UP000290657">
    <property type="component" value="Unassembled WGS sequence"/>
</dbReference>
<proteinExistence type="predicted"/>
<accession>A0A4Q0XLT9</accession>
<dbReference type="RefSeq" id="WP_128997132.1">
    <property type="nucleotide sequence ID" value="NZ_PDKN01000011.1"/>
</dbReference>
<reference evidence="1 2" key="1">
    <citation type="submission" date="2017-10" db="EMBL/GenBank/DDBJ databases">
        <title>Genomics of the genus Arcobacter.</title>
        <authorList>
            <person name="Perez-Cataluna A."/>
            <person name="Figueras M.J."/>
        </authorList>
    </citation>
    <scope>NUCLEOTIDE SEQUENCE [LARGE SCALE GENOMIC DNA]</scope>
    <source>
        <strain evidence="1 2">CECT 8987</strain>
    </source>
</reference>
<evidence type="ECO:0008006" key="3">
    <source>
        <dbReference type="Google" id="ProtNLM"/>
    </source>
</evidence>
<protein>
    <recommendedName>
        <fullName evidence="3">Alpha/beta hydrolase</fullName>
    </recommendedName>
</protein>
<evidence type="ECO:0000313" key="2">
    <source>
        <dbReference type="Proteomes" id="UP000290657"/>
    </source>
</evidence>
<dbReference type="OrthoDB" id="5343449at2"/>